<feature type="region of interest" description="Disordered" evidence="5">
    <location>
        <begin position="369"/>
        <end position="405"/>
    </location>
</feature>
<keyword evidence="1" id="KW-0677">Repeat</keyword>
<evidence type="ECO:0000256" key="1">
    <source>
        <dbReference type="ARBA" id="ARBA00022737"/>
    </source>
</evidence>
<dbReference type="Pfam" id="PF00023">
    <property type="entry name" value="Ank"/>
    <property type="match status" value="1"/>
</dbReference>
<dbReference type="EMBL" id="LSRX01002034">
    <property type="protein sequence ID" value="OLP76405.1"/>
    <property type="molecule type" value="Genomic_DNA"/>
</dbReference>
<name>A0A1Q9C0F3_SYMMI</name>
<dbReference type="PROSITE" id="PS50222">
    <property type="entry name" value="EF_HAND_2"/>
    <property type="match status" value="1"/>
</dbReference>
<feature type="repeat" description="ANK" evidence="3">
    <location>
        <begin position="2829"/>
        <end position="2851"/>
    </location>
</feature>
<reference evidence="7 8" key="1">
    <citation type="submission" date="2016-02" db="EMBL/GenBank/DDBJ databases">
        <title>Genome analysis of coral dinoflagellate symbionts highlights evolutionary adaptations to a symbiotic lifestyle.</title>
        <authorList>
            <person name="Aranda M."/>
            <person name="Li Y."/>
            <person name="Liew Y.J."/>
            <person name="Baumgarten S."/>
            <person name="Simakov O."/>
            <person name="Wilson M."/>
            <person name="Piel J."/>
            <person name="Ashoor H."/>
            <person name="Bougouffa S."/>
            <person name="Bajic V.B."/>
            <person name="Ryu T."/>
            <person name="Ravasi T."/>
            <person name="Bayer T."/>
            <person name="Micklem G."/>
            <person name="Kim H."/>
            <person name="Bhak J."/>
            <person name="Lajeunesse T.C."/>
            <person name="Voolstra C.R."/>
        </authorList>
    </citation>
    <scope>NUCLEOTIDE SEQUENCE [LARGE SCALE GENOMIC DNA]</scope>
    <source>
        <strain evidence="7 8">CCMP2467</strain>
    </source>
</reference>
<dbReference type="InterPro" id="IPR036770">
    <property type="entry name" value="Ankyrin_rpt-contain_sf"/>
</dbReference>
<feature type="domain" description="EF-hand" evidence="6">
    <location>
        <begin position="132"/>
        <end position="163"/>
    </location>
</feature>
<dbReference type="InterPro" id="IPR002048">
    <property type="entry name" value="EF_hand_dom"/>
</dbReference>
<feature type="coiled-coil region" evidence="4">
    <location>
        <begin position="1628"/>
        <end position="1764"/>
    </location>
</feature>
<feature type="coiled-coil region" evidence="4">
    <location>
        <begin position="2594"/>
        <end position="2628"/>
    </location>
</feature>
<dbReference type="SMART" id="SM00248">
    <property type="entry name" value="ANK"/>
    <property type="match status" value="5"/>
</dbReference>
<dbReference type="Pfam" id="PF12796">
    <property type="entry name" value="Ank_2"/>
    <property type="match status" value="2"/>
</dbReference>
<dbReference type="Gene3D" id="1.25.40.20">
    <property type="entry name" value="Ankyrin repeat-containing domain"/>
    <property type="match status" value="2"/>
</dbReference>
<dbReference type="PROSITE" id="PS50297">
    <property type="entry name" value="ANK_REP_REGION"/>
    <property type="match status" value="4"/>
</dbReference>
<feature type="coiled-coil region" evidence="4">
    <location>
        <begin position="1897"/>
        <end position="1966"/>
    </location>
</feature>
<evidence type="ECO:0000256" key="4">
    <source>
        <dbReference type="SAM" id="Coils"/>
    </source>
</evidence>
<feature type="compositionally biased region" description="Polar residues" evidence="5">
    <location>
        <begin position="1454"/>
        <end position="1466"/>
    </location>
</feature>
<feature type="coiled-coil region" evidence="4">
    <location>
        <begin position="1823"/>
        <end position="1850"/>
    </location>
</feature>
<feature type="repeat" description="ANK" evidence="3">
    <location>
        <begin position="2865"/>
        <end position="2897"/>
    </location>
</feature>
<proteinExistence type="predicted"/>
<feature type="region of interest" description="Disordered" evidence="5">
    <location>
        <begin position="469"/>
        <end position="523"/>
    </location>
</feature>
<feature type="compositionally biased region" description="Low complexity" evidence="5">
    <location>
        <begin position="391"/>
        <end position="403"/>
    </location>
</feature>
<keyword evidence="2 3" id="KW-0040">ANK repeat</keyword>
<comment type="caution">
    <text evidence="7">The sequence shown here is derived from an EMBL/GenBank/DDBJ whole genome shotgun (WGS) entry which is preliminary data.</text>
</comment>
<feature type="repeat" description="ANK" evidence="3">
    <location>
        <begin position="2930"/>
        <end position="2962"/>
    </location>
</feature>
<dbReference type="SUPFAM" id="SSF48403">
    <property type="entry name" value="Ankyrin repeat"/>
    <property type="match status" value="1"/>
</dbReference>
<feature type="coiled-coil region" evidence="4">
    <location>
        <begin position="2076"/>
        <end position="2131"/>
    </location>
</feature>
<keyword evidence="8" id="KW-1185">Reference proteome</keyword>
<gene>
    <name evidence="7" type="ORF">AK812_SmicGene43666</name>
</gene>
<dbReference type="InterPro" id="IPR011992">
    <property type="entry name" value="EF-hand-dom_pair"/>
</dbReference>
<evidence type="ECO:0000313" key="7">
    <source>
        <dbReference type="EMBL" id="OLP76405.1"/>
    </source>
</evidence>
<protein>
    <recommendedName>
        <fullName evidence="6">EF-hand domain-containing protein</fullName>
    </recommendedName>
</protein>
<dbReference type="InterPro" id="IPR002110">
    <property type="entry name" value="Ankyrin_rpt"/>
</dbReference>
<evidence type="ECO:0000313" key="8">
    <source>
        <dbReference type="Proteomes" id="UP000186817"/>
    </source>
</evidence>
<feature type="region of interest" description="Disordered" evidence="5">
    <location>
        <begin position="2474"/>
        <end position="2496"/>
    </location>
</feature>
<dbReference type="SUPFAM" id="SSF57850">
    <property type="entry name" value="RING/U-box"/>
    <property type="match status" value="1"/>
</dbReference>
<dbReference type="SUPFAM" id="SSF47473">
    <property type="entry name" value="EF-hand"/>
    <property type="match status" value="1"/>
</dbReference>
<feature type="region of interest" description="Disordered" evidence="5">
    <location>
        <begin position="1454"/>
        <end position="1502"/>
    </location>
</feature>
<accession>A0A1Q9C0F3</accession>
<feature type="compositionally biased region" description="Low complexity" evidence="5">
    <location>
        <begin position="1486"/>
        <end position="1496"/>
    </location>
</feature>
<feature type="repeat" description="ANK" evidence="3">
    <location>
        <begin position="3045"/>
        <end position="3077"/>
    </location>
</feature>
<evidence type="ECO:0000256" key="3">
    <source>
        <dbReference type="PROSITE-ProRule" id="PRU00023"/>
    </source>
</evidence>
<dbReference type="Gene3D" id="1.10.238.10">
    <property type="entry name" value="EF-hand"/>
    <property type="match status" value="1"/>
</dbReference>
<feature type="compositionally biased region" description="Acidic residues" evidence="5">
    <location>
        <begin position="508"/>
        <end position="520"/>
    </location>
</feature>
<dbReference type="OrthoDB" id="449384at2759"/>
<feature type="coiled-coil region" evidence="4">
    <location>
        <begin position="2013"/>
        <end position="2040"/>
    </location>
</feature>
<organism evidence="7 8">
    <name type="scientific">Symbiodinium microadriaticum</name>
    <name type="common">Dinoflagellate</name>
    <name type="synonym">Zooxanthella microadriatica</name>
    <dbReference type="NCBI Taxonomy" id="2951"/>
    <lineage>
        <taxon>Eukaryota</taxon>
        <taxon>Sar</taxon>
        <taxon>Alveolata</taxon>
        <taxon>Dinophyceae</taxon>
        <taxon>Suessiales</taxon>
        <taxon>Symbiodiniaceae</taxon>
        <taxon>Symbiodinium</taxon>
    </lineage>
</organism>
<feature type="coiled-coil region" evidence="4">
    <location>
        <begin position="2272"/>
        <end position="2383"/>
    </location>
</feature>
<keyword evidence="4" id="KW-0175">Coiled coil</keyword>
<dbReference type="PANTHER" id="PTHR24198">
    <property type="entry name" value="ANKYRIN REPEAT AND PROTEIN KINASE DOMAIN-CONTAINING PROTEIN"/>
    <property type="match status" value="1"/>
</dbReference>
<dbReference type="GO" id="GO:0005509">
    <property type="term" value="F:calcium ion binding"/>
    <property type="evidence" value="ECO:0007669"/>
    <property type="project" value="InterPro"/>
</dbReference>
<dbReference type="PANTHER" id="PTHR24198:SF165">
    <property type="entry name" value="ANKYRIN REPEAT-CONTAINING PROTEIN-RELATED"/>
    <property type="match status" value="1"/>
</dbReference>
<evidence type="ECO:0000256" key="2">
    <source>
        <dbReference type="ARBA" id="ARBA00023043"/>
    </source>
</evidence>
<sequence length="3112" mass="346045">MDGRTDGQMDGETHGWMDDGWVDDWMTNQHGKPYIGHLRVTLEAYGVQKRRSRQNLLRAWRLDLDVKQTGTVSFPDFANACRRLGLQGQCRMIWTSLRPLDDKALEFADLAPNEAAHVEAFAEMIWEASGYDLDKAWRLFDYDQKNKLTKADFVQSARHLGFQGSADLLFKGLDATGLGWVWRDDFDYIPKVSQVARQRLHGAEGPLAGLVRFAQREMGGAEELISKLGLGGAQSEVTVCDLAARLTALGYDGDAQRVAVHAAKCDSGSGTNVSSEKLYRILSAQKKEKPRASDRADEPAAISPNVYMRKRSTGTGVSAKLLTKKKPKTPVSQHPPWNSSMQDLIGDSNKLHPNLRKYFSDFDPENIRKKQAASQAMKEAAKTSSKFSPPARASTTSRSTAARQAKPNWITSLPAESENTPRACRRYFQSGEHKPVRDEVHDLLRMRANHTPGLQDGGPGRSVQFASTAVRRAQSVPGDFASNRPRPEQLNLETDPSPARAGSSRTESEDELEDELEEVDSLPTRQLSRRFSWSEYPTTPLFLTMSADKPKAPGTQPRIGIDIGGVLTRQGDRTYMGPLDEWDTTWEADGALDAVGKIAQVFGPSNTFLVSKVSPGKSMHRRMEQWLHETMDFCEVTGVPKDNIVFVSAVSGTQGKGVVCERLGISHFVDDKIEVLKSVFEDELKHESLKSLPHRQQTLFRDAGMEADTDDPGTQLQLPIQKAGQEDHNQSSSASALEILLEEAACQTRADEAALVGLVLQDEPESFQVVLRPITGCKLGLAVMEFGRKLLVAAVHPKGVVSTWNATYPDLSIEERDLLVQVNHATEYFGMVQQLRFSQVLLLKLQRQESIKSLPIPVRAKWEPRVGTGESSSDLDSNLALRAVTESLGPHSPSTWKSAAKCVVEHFVHQEHLFLGFYGYRILTNRTWADCPVAGQTPILSLTVKQHIEQAGHTWYIVSCELVLFNAGERDVLKWEAPRRLAQLRTDLHDRVKFGMEPKEYKALFEEAPFAHAGGPSGTTLRLSSWMSALAACINKLSVTPAVASLTLTFLHAPLPPHLVRAGNSRHLVERFQGLLFHFAKGGHTNELGQTAWQPFEPMSEASAKMFDLVDSGYAFRFSCEKLGGSCLGHHMCSLDFDPSNTRDESRRLQVRASGAEERIQQLNTRTRICTREEWEEAYLPELSMQDILGANWSSRVSLECSICPELVRVLKHAFHLKCLADWFLRDDSTLELRCPLCRMRKLKRICYNGENSLVDTAGMSQGHGWDYTATRRGRSLVDMLYMSEAETTRQSFLDAEILIRTESGGYRISISELELLFAAHAVVMEGPLPGEYCPKVYRGATCKSKRVCTCGTFLQRAECPHVCFVAGLQGEMDLGHFPEKRKPGRPSRIFQEESVCASSHKMDCMINTQNAGSGWVKSVPGRPLRQSLPSRQEQLRLVASPVKASALIAEATTVLQSRSSGHNSAPTPRPRDPTGPGIAERWSSRSRSQGPRQPGTRQLARIEGVVTEIQRELNEVKVLSDSFEEPGTQSTLLAPTLAHVGVGELMHVAGGISPVGSRTKVLGSHVSGHGATLLHPLQPAGSVSPAYLYPAGTPRQTHSWHRELEERKWRANAEHILMIESSWAQRVKEAEEAASRSDERARVAEEAHGRLLREKAEMADAAQARARQLADEQEKYTSLEARETSLQATLSALEERAASADKLAAEHRAEQAAVADELDMVSGRFEEQLQHSMELKKELSRMRDELDARKTDEQTKHRDIEREWKQRVEELKTGLTTARDTIQAQKIQMAKLKASEKSDTNSDLHEAIAHWKTQLSQANTKLEDQHRLTAHLQQKLASLEDELAAAHAAHQSIMIDQSSQSEEAVETYADMVEVREQLRGELREREVAILAATRQMEMCESLNNELDQAVADLQTDLTACKQKEEAHQATVESRDAAVEEWKAQAQQWQVRASQLEEELDAQVKALQDSVCQVTDSTTQIAKLESQLSSFKQTDESSQVVITSLQQEVSELQAIKKREAAALQQELAVAKKDGERLQEEQLALQQAVEHQTGLEADAHAEAAGFKDALEAAAEKNMLLESTTQLMQQELDTLENETASAKGKAGEDQQYIAKLQQQLEVLEDEIVSSKKLQEAQLGSHADLHRALLQTEDQLARSLLNDEMQQELTAKLRSSLNSSEVNLSEYRSNLEAQEAMESQLRKHVENFRSESKEQKKIATDLRLQLAESEDERNASDTAYQTLQSIETELRGKLSEEGEQLSELHAAFQVQQSVNAQLEQSLATSVSELSQARADASMQDGLARQLEDKLEASEACKVHTEDKLQRHADRVSELQEQVTLLEGSLATALSASELQAAATTELQQSCDHLQEQMQGLQSELRAKTEVAEQQLNSEIELKDLAERQQAEILELRLRGEAKESLEAALKEKKMQEVEMKHSAAIAEAEIAGARNSAKAQQKLVGELRNCLRDTEAESAKALAKFKEQQDRQEQRQKEAEDRLAAAQTELVSAGQRVEDLEQLALEQKTRFSSLEGDLAKARCQEKVLQEAAEDLRSDISKREGALLQSLASSEVHQASEAALRKALHTQEKILADERVEHDATLRQLAERAAQVEELQQNLAELQAGQKKLELRLRQTQTSTDAKLRDAASIEASLREKLQDVWSKLATKADSGLNPEGLSDPHLYSVFEQKASKIHRKVAAAMRRAGDAHHAALELEISKASQLQLSGEGEARSLFLRSAASGRDQRDRLAQELQEMLAQVQSTLLLKCAEGTDAGSDEEELAAERLELDAQLISQELPLLTSSPLQGIPQLVLKAMAGLCGVEEPGDKDLDLDGRFPVHWAARQGRRDVIEFLLRYISVDDGLNQRDPDGRTPLFYAERAGNDSLALFLRENGSDANPQEPVRRRPATSAIPDAFTDVIKVVEERGWHAVNWMEGFTMLHWAAEKGHSDFCRYFVDLNADLNAVDSRGRTALQCAVDSKNAEAELVLRELMGLPQRTDEPGAPCEEPPEMPELVSAAASNQQHLGIPAAYVRVMQQIDLIGWDKMQWARGFTLLHWAAKHDRADLCELFLWHGADPEHRDASGHSALDYARLRQPEASAVVDALLRGRPSMKPTVG</sequence>
<dbReference type="Proteomes" id="UP000186817">
    <property type="component" value="Unassembled WGS sequence"/>
</dbReference>
<evidence type="ECO:0000256" key="5">
    <source>
        <dbReference type="SAM" id="MobiDB-lite"/>
    </source>
</evidence>
<dbReference type="PROSITE" id="PS50088">
    <property type="entry name" value="ANK_REPEAT"/>
    <property type="match status" value="4"/>
</dbReference>
<evidence type="ECO:0000259" key="6">
    <source>
        <dbReference type="PROSITE" id="PS50222"/>
    </source>
</evidence>
<dbReference type="CDD" id="cd16448">
    <property type="entry name" value="RING-H2"/>
    <property type="match status" value="1"/>
</dbReference>